<comment type="subcellular location">
    <subcellularLocation>
        <location evidence="1">Cell envelope</location>
    </subcellularLocation>
</comment>
<keyword evidence="3" id="KW-0732">Signal</keyword>
<keyword evidence="4" id="KW-0472">Membrane</keyword>
<evidence type="ECO:0000313" key="7">
    <source>
        <dbReference type="Proteomes" id="UP000266720"/>
    </source>
</evidence>
<organism evidence="6 7">
    <name type="scientific">Thermofilum adornatum 1505</name>
    <dbReference type="NCBI Taxonomy" id="697581"/>
    <lineage>
        <taxon>Archaea</taxon>
        <taxon>Thermoproteota</taxon>
        <taxon>Thermoprotei</taxon>
        <taxon>Thermofilales</taxon>
        <taxon>Thermofilaceae</taxon>
        <taxon>Thermofilum</taxon>
    </lineage>
</organism>
<gene>
    <name evidence="6" type="ORF">TCARB_0520</name>
</gene>
<dbReference type="CDD" id="cd06312">
    <property type="entry name" value="PBP1_ABC_sugar_binding-like"/>
    <property type="match status" value="1"/>
</dbReference>
<feature type="transmembrane region" description="Helical" evidence="4">
    <location>
        <begin position="12"/>
        <end position="31"/>
    </location>
</feature>
<dbReference type="SUPFAM" id="SSF53822">
    <property type="entry name" value="Periplasmic binding protein-like I"/>
    <property type="match status" value="1"/>
</dbReference>
<evidence type="ECO:0000256" key="2">
    <source>
        <dbReference type="ARBA" id="ARBA00007639"/>
    </source>
</evidence>
<dbReference type="KEGG" id="tcb:TCARB_0520"/>
<dbReference type="STRING" id="697581.TCARB_0520"/>
<evidence type="ECO:0000313" key="6">
    <source>
        <dbReference type="EMBL" id="AJB41580.1"/>
    </source>
</evidence>
<name>A0A3G1A4Q7_9CREN</name>
<accession>A0A3G1A4Q7</accession>
<keyword evidence="4" id="KW-0812">Transmembrane</keyword>
<evidence type="ECO:0000256" key="1">
    <source>
        <dbReference type="ARBA" id="ARBA00004196"/>
    </source>
</evidence>
<dbReference type="Gene3D" id="3.40.50.2300">
    <property type="match status" value="2"/>
</dbReference>
<dbReference type="InterPro" id="IPR025997">
    <property type="entry name" value="SBP_2_dom"/>
</dbReference>
<protein>
    <submittedName>
        <fullName evidence="6">Inositol transport system sugar-binding protein</fullName>
    </submittedName>
</protein>
<comment type="similarity">
    <text evidence="2">Belongs to the bacterial solute-binding protein 2 family.</text>
</comment>
<dbReference type="PANTHER" id="PTHR46847:SF1">
    <property type="entry name" value="D-ALLOSE-BINDING PERIPLASMIC PROTEIN-RELATED"/>
    <property type="match status" value="1"/>
</dbReference>
<dbReference type="InterPro" id="IPR028082">
    <property type="entry name" value="Peripla_BP_I"/>
</dbReference>
<reference evidence="7" key="1">
    <citation type="book" date="2010" name="EXTREMOPHILES" publisher="0:0-0">
        <title>Complete genome sequences of ten hyperthermophilic archaea reveal their metabolic capabilities and possible ecological roles.</title>
        <editorList>
            <person name="?"/>
        </editorList>
        <authorList>
            <person name="Ravin N.V."/>
            <person name="Mardanov A.V."/>
            <person name="Bonch-Osmolovskaya E.A."/>
            <person name="Skryabin K.G."/>
        </authorList>
    </citation>
    <scope>NUCLEOTIDE SEQUENCE [LARGE SCALE GENOMIC DNA]</scope>
    <source>
        <strain evidence="7">1505</strain>
    </source>
</reference>
<dbReference type="RefSeq" id="WP_244870345.1">
    <property type="nucleotide sequence ID" value="NZ_CP007493.1"/>
</dbReference>
<dbReference type="Proteomes" id="UP000266720">
    <property type="component" value="Chromosome"/>
</dbReference>
<dbReference type="GeneID" id="25405973"/>
<evidence type="ECO:0000256" key="4">
    <source>
        <dbReference type="SAM" id="Phobius"/>
    </source>
</evidence>
<feature type="domain" description="Periplasmic binding protein" evidence="5">
    <location>
        <begin position="72"/>
        <end position="321"/>
    </location>
</feature>
<evidence type="ECO:0000256" key="3">
    <source>
        <dbReference type="ARBA" id="ARBA00022729"/>
    </source>
</evidence>
<dbReference type="GO" id="GO:0030246">
    <property type="term" value="F:carbohydrate binding"/>
    <property type="evidence" value="ECO:0007669"/>
    <property type="project" value="UniProtKB-ARBA"/>
</dbReference>
<dbReference type="PANTHER" id="PTHR46847">
    <property type="entry name" value="D-ALLOSE-BINDING PERIPLASMIC PROTEIN-RELATED"/>
    <property type="match status" value="1"/>
</dbReference>
<dbReference type="EMBL" id="CP007493">
    <property type="protein sequence ID" value="AJB41580.1"/>
    <property type="molecule type" value="Genomic_DNA"/>
</dbReference>
<sequence length="355" mass="38162">MSQQKTSPTTKTLVLAIIALIIGAIIGYGFAATTMVPYSKYAELEEKLNQAGGGAPSAPEYTFYYVSHGGPADPWWAPVIKGSQDAAKLLNVKVVYSGPEKFSVQALVDLLNSAIAARPNGIILTITDYNALDQPARSAISQGIPIIAVNVPDPRPANQRIPYLSYVGQNEYDAGYYLAKYLVDKGYKPKRVVIGIHEVGHIGLETRAKGITDAITQAYPGTPVEKLDITTDPTKAAEAFKSYLTAHPDTDVIFTLGPLGAHPALQVLREMKLTGKVHLLTIDIDDTILKAIDAGELDAAVSQQPYAQGFLPVVFMYLYVKYGIIPPPQVPTGPTVIDKARLETVRKQIATTGGA</sequence>
<evidence type="ECO:0000259" key="5">
    <source>
        <dbReference type="Pfam" id="PF13407"/>
    </source>
</evidence>
<keyword evidence="4" id="KW-1133">Transmembrane helix</keyword>
<dbReference type="Pfam" id="PF13407">
    <property type="entry name" value="Peripla_BP_4"/>
    <property type="match status" value="1"/>
</dbReference>
<proteinExistence type="inferred from homology"/>
<dbReference type="AlphaFoldDB" id="A0A3G1A4Q7"/>